<organism evidence="1">
    <name type="scientific">marine metagenome</name>
    <dbReference type="NCBI Taxonomy" id="408172"/>
    <lineage>
        <taxon>unclassified sequences</taxon>
        <taxon>metagenomes</taxon>
        <taxon>ecological metagenomes</taxon>
    </lineage>
</organism>
<dbReference type="EMBL" id="UINC01018010">
    <property type="protein sequence ID" value="SVA75248.1"/>
    <property type="molecule type" value="Genomic_DNA"/>
</dbReference>
<sequence>MIRTTLPENRLLDDDVICHSLTSALEGRNNNDRVLVLVPDYTRTMPLPPLFRCLTDILNDTRQLDFMIA</sequence>
<evidence type="ECO:0000313" key="1">
    <source>
        <dbReference type="EMBL" id="SVA75248.1"/>
    </source>
</evidence>
<name>A0A381YDX8_9ZZZZ</name>
<protein>
    <submittedName>
        <fullName evidence="1">Uncharacterized protein</fullName>
    </submittedName>
</protein>
<dbReference type="AlphaFoldDB" id="A0A381YDX8"/>
<dbReference type="Gene3D" id="3.40.50.11440">
    <property type="match status" value="1"/>
</dbReference>
<proteinExistence type="predicted"/>
<gene>
    <name evidence="1" type="ORF">METZ01_LOCUS128102</name>
</gene>
<accession>A0A381YDX8</accession>
<reference evidence="1" key="1">
    <citation type="submission" date="2018-05" db="EMBL/GenBank/DDBJ databases">
        <authorList>
            <person name="Lanie J.A."/>
            <person name="Ng W.-L."/>
            <person name="Kazmierczak K.M."/>
            <person name="Andrzejewski T.M."/>
            <person name="Davidsen T.M."/>
            <person name="Wayne K.J."/>
            <person name="Tettelin H."/>
            <person name="Glass J.I."/>
            <person name="Rusch D."/>
            <person name="Podicherti R."/>
            <person name="Tsui H.-C.T."/>
            <person name="Winkler M.E."/>
        </authorList>
    </citation>
    <scope>NUCLEOTIDE SEQUENCE</scope>
</reference>